<dbReference type="Proteomes" id="UP000190285">
    <property type="component" value="Unassembled WGS sequence"/>
</dbReference>
<dbReference type="AlphaFoldDB" id="A0A1T5MI62"/>
<protein>
    <submittedName>
        <fullName evidence="1">Uncharacterized protein</fullName>
    </submittedName>
</protein>
<name>A0A1T5MI62_9FIRM</name>
<organism evidence="1 2">
    <name type="scientific">Maledivibacter halophilus</name>
    <dbReference type="NCBI Taxonomy" id="36842"/>
    <lineage>
        <taxon>Bacteria</taxon>
        <taxon>Bacillati</taxon>
        <taxon>Bacillota</taxon>
        <taxon>Clostridia</taxon>
        <taxon>Peptostreptococcales</taxon>
        <taxon>Caminicellaceae</taxon>
        <taxon>Maledivibacter</taxon>
    </lineage>
</organism>
<dbReference type="STRING" id="36842.SAMN02194393_04717"/>
<proteinExistence type="predicted"/>
<dbReference type="EMBL" id="FUZT01000016">
    <property type="protein sequence ID" value="SKC87608.1"/>
    <property type="molecule type" value="Genomic_DNA"/>
</dbReference>
<evidence type="ECO:0000313" key="1">
    <source>
        <dbReference type="EMBL" id="SKC87608.1"/>
    </source>
</evidence>
<reference evidence="2" key="1">
    <citation type="submission" date="2017-02" db="EMBL/GenBank/DDBJ databases">
        <authorList>
            <person name="Varghese N."/>
            <person name="Submissions S."/>
        </authorList>
    </citation>
    <scope>NUCLEOTIDE SEQUENCE [LARGE SCALE GENOMIC DNA]</scope>
    <source>
        <strain evidence="2">M1</strain>
    </source>
</reference>
<gene>
    <name evidence="1" type="ORF">SAMN02194393_04717</name>
</gene>
<accession>A0A1T5MI62</accession>
<evidence type="ECO:0000313" key="2">
    <source>
        <dbReference type="Proteomes" id="UP000190285"/>
    </source>
</evidence>
<keyword evidence="2" id="KW-1185">Reference proteome</keyword>
<dbReference type="OrthoDB" id="1954063at2"/>
<dbReference type="RefSeq" id="WP_079495218.1">
    <property type="nucleotide sequence ID" value="NZ_FUZT01000016.1"/>
</dbReference>
<sequence length="121" mass="14446">MNKREKSYLVVILLLIGALTFKSFYLDEYNPVTKDEKLFKEYAENLADEKYKGFLMDKKLASFRIVSIKKLDDEGISIIEIKNGNNSNYKEIQIKGKYRAKIRKYLFHFLPYREDKVFSRK</sequence>